<dbReference type="RefSeq" id="WP_165913747.1">
    <property type="nucleotide sequence ID" value="NZ_CP058648.1"/>
</dbReference>
<keyword evidence="1" id="KW-1133">Transmembrane helix</keyword>
<dbReference type="Proteomes" id="UP000295504">
    <property type="component" value="Unassembled WGS sequence"/>
</dbReference>
<keyword evidence="1" id="KW-0472">Membrane</keyword>
<name>A0A4R2T7C0_9FIRM</name>
<dbReference type="AlphaFoldDB" id="A0A4R2T7C0"/>
<feature type="transmembrane region" description="Helical" evidence="1">
    <location>
        <begin position="30"/>
        <end position="52"/>
    </location>
</feature>
<organism evidence="2 3">
    <name type="scientific">Serpentinicella alkaliphila</name>
    <dbReference type="NCBI Taxonomy" id="1734049"/>
    <lineage>
        <taxon>Bacteria</taxon>
        <taxon>Bacillati</taxon>
        <taxon>Bacillota</taxon>
        <taxon>Clostridia</taxon>
        <taxon>Peptostreptococcales</taxon>
        <taxon>Natronincolaceae</taxon>
        <taxon>Serpentinicella</taxon>
    </lineage>
</organism>
<evidence type="ECO:0000313" key="3">
    <source>
        <dbReference type="Proteomes" id="UP000295504"/>
    </source>
</evidence>
<dbReference type="EMBL" id="SLYC01000040">
    <property type="protein sequence ID" value="TCP98440.1"/>
    <property type="molecule type" value="Genomic_DNA"/>
</dbReference>
<evidence type="ECO:0000313" key="2">
    <source>
        <dbReference type="EMBL" id="TCP98440.1"/>
    </source>
</evidence>
<proteinExistence type="predicted"/>
<accession>A0A4R2T7C0</accession>
<evidence type="ECO:0000256" key="1">
    <source>
        <dbReference type="SAM" id="Phobius"/>
    </source>
</evidence>
<protein>
    <submittedName>
        <fullName evidence="2">Uncharacterized protein</fullName>
    </submittedName>
</protein>
<gene>
    <name evidence="2" type="ORF">EDD79_104022</name>
</gene>
<sequence length="57" mass="6704">MKIYDKAPTYTIREMKEQKDLIRYKVTYEIATSILELSLLIGCFYGLLMLLVESKLL</sequence>
<comment type="caution">
    <text evidence="2">The sequence shown here is derived from an EMBL/GenBank/DDBJ whole genome shotgun (WGS) entry which is preliminary data.</text>
</comment>
<keyword evidence="1" id="KW-0812">Transmembrane</keyword>
<keyword evidence="3" id="KW-1185">Reference proteome</keyword>
<reference evidence="2 3" key="1">
    <citation type="submission" date="2019-03" db="EMBL/GenBank/DDBJ databases">
        <title>Genomic Encyclopedia of Type Strains, Phase IV (KMG-IV): sequencing the most valuable type-strain genomes for metagenomic binning, comparative biology and taxonomic classification.</title>
        <authorList>
            <person name="Goeker M."/>
        </authorList>
    </citation>
    <scope>NUCLEOTIDE SEQUENCE [LARGE SCALE GENOMIC DNA]</scope>
    <source>
        <strain evidence="2 3">DSM 100013</strain>
    </source>
</reference>